<dbReference type="AlphaFoldDB" id="A0A8S1YL29"/>
<proteinExistence type="predicted"/>
<keyword evidence="1" id="KW-0723">Serine/threonine-protein kinase</keyword>
<feature type="region of interest" description="Disordered" evidence="6">
    <location>
        <begin position="576"/>
        <end position="607"/>
    </location>
</feature>
<evidence type="ECO:0000256" key="6">
    <source>
        <dbReference type="SAM" id="MobiDB-lite"/>
    </source>
</evidence>
<dbReference type="GO" id="GO:0005524">
    <property type="term" value="F:ATP binding"/>
    <property type="evidence" value="ECO:0007669"/>
    <property type="project" value="UniProtKB-KW"/>
</dbReference>
<dbReference type="GO" id="GO:0004674">
    <property type="term" value="F:protein serine/threonine kinase activity"/>
    <property type="evidence" value="ECO:0007669"/>
    <property type="project" value="UniProtKB-KW"/>
</dbReference>
<dbReference type="PANTHER" id="PTHR24351">
    <property type="entry name" value="RIBOSOMAL PROTEIN S6 KINASE"/>
    <property type="match status" value="1"/>
</dbReference>
<feature type="domain" description="Protein kinase" evidence="7">
    <location>
        <begin position="228"/>
        <end position="484"/>
    </location>
</feature>
<keyword evidence="2" id="KW-0808">Transferase</keyword>
<name>A0A8S1YL29_PAROT</name>
<keyword evidence="4" id="KW-0418">Kinase</keyword>
<dbReference type="SMART" id="SM00220">
    <property type="entry name" value="S_TKc"/>
    <property type="match status" value="1"/>
</dbReference>
<accession>A0A8S1YL29</accession>
<feature type="compositionally biased region" description="Polar residues" evidence="6">
    <location>
        <begin position="99"/>
        <end position="113"/>
    </location>
</feature>
<evidence type="ECO:0000256" key="3">
    <source>
        <dbReference type="ARBA" id="ARBA00022741"/>
    </source>
</evidence>
<evidence type="ECO:0000259" key="7">
    <source>
        <dbReference type="PROSITE" id="PS50011"/>
    </source>
</evidence>
<evidence type="ECO:0000256" key="1">
    <source>
        <dbReference type="ARBA" id="ARBA00022527"/>
    </source>
</evidence>
<gene>
    <name evidence="8" type="ORF">POCTA_138.1.T1600131</name>
</gene>
<comment type="caution">
    <text evidence="8">The sequence shown here is derived from an EMBL/GenBank/DDBJ whole genome shotgun (WGS) entry which is preliminary data.</text>
</comment>
<dbReference type="OrthoDB" id="289272at2759"/>
<evidence type="ECO:0000313" key="9">
    <source>
        <dbReference type="Proteomes" id="UP000683925"/>
    </source>
</evidence>
<keyword evidence="5" id="KW-0067">ATP-binding</keyword>
<organism evidence="8 9">
    <name type="scientific">Paramecium octaurelia</name>
    <dbReference type="NCBI Taxonomy" id="43137"/>
    <lineage>
        <taxon>Eukaryota</taxon>
        <taxon>Sar</taxon>
        <taxon>Alveolata</taxon>
        <taxon>Ciliophora</taxon>
        <taxon>Intramacronucleata</taxon>
        <taxon>Oligohymenophorea</taxon>
        <taxon>Peniculida</taxon>
        <taxon>Parameciidae</taxon>
        <taxon>Paramecium</taxon>
    </lineage>
</organism>
<protein>
    <recommendedName>
        <fullName evidence="7">Protein kinase domain-containing protein</fullName>
    </recommendedName>
</protein>
<sequence length="746" mass="87437">MLSKQQKLHEILSQDILKISTTKASQKLSQSFDTNGLIGQLLSPNQKTNQSMGQQKVNKTIQYQQELLKLMTNHKQLQSGNKNANISDLMRQQKESKRINSGTSQPQKSQSSNKLSFFNTGITIIVNHENQQIKFNIESSKTTGQLEEYLKQEVKQHSIHQYSSTVSQPDERKQHVELGMIPQIWRQFHFIQQIKICLLIIICSNLIKAQKYLVGKHQIYNHFMGLLNKAKQLLKDLFFWWTFKSLYGEKEIKWKIYAMKLIDKEFIMQHKKQGIVQNERDIMTVVDHPFVIKLEYNFAAEGSCFGNQNKLKEWQKIKQDLFYRVLFSNALSAFIISSLQRYQTREYILIDLDGHIRIADFGLSKPNMTEDDYAYSFCGSPEYMAPEMLLKVGHNVQVDHYCLRALLYELITGLPPYYSRDTDEIYESILNEELTFPEKLNLSSNIKILLNLTQNLLQGLLCKQPSERLGANKGLSELLIHSWFKDVDLVELLKKQVLSPFTPNHLKFNYDQNELMKGELETREKLLGKSGFHQDIRLFKAFYFDSKEQIQMKQEQAKILKQHFMMVTQQKLALNTKQSAEPKENQSKPSSPSNNSKKQQKLHSEQFQSLQKRIKSQQFSITNVQQVSAVASPAQSKVQGLNRIISYNNFFADRQNTLPNEQKKLDYNQLQPNVSTEKMLYKEYLLQNKEKNEYQIYILILIFNNCYHCQSLSKSRFESFFIQNRFKFNKIYNNIKMVSWNNWILT</sequence>
<dbReference type="InterPro" id="IPR000719">
    <property type="entry name" value="Prot_kinase_dom"/>
</dbReference>
<keyword evidence="9" id="KW-1185">Reference proteome</keyword>
<evidence type="ECO:0000256" key="5">
    <source>
        <dbReference type="ARBA" id="ARBA00022840"/>
    </source>
</evidence>
<dbReference type="Pfam" id="PF00069">
    <property type="entry name" value="Pkinase"/>
    <property type="match status" value="1"/>
</dbReference>
<evidence type="ECO:0000256" key="2">
    <source>
        <dbReference type="ARBA" id="ARBA00022679"/>
    </source>
</evidence>
<keyword evidence="3" id="KW-0547">Nucleotide-binding</keyword>
<evidence type="ECO:0000256" key="4">
    <source>
        <dbReference type="ARBA" id="ARBA00022777"/>
    </source>
</evidence>
<feature type="region of interest" description="Disordered" evidence="6">
    <location>
        <begin position="91"/>
        <end position="113"/>
    </location>
</feature>
<evidence type="ECO:0000313" key="8">
    <source>
        <dbReference type="EMBL" id="CAD8213177.1"/>
    </source>
</evidence>
<dbReference type="PROSITE" id="PS50011">
    <property type="entry name" value="PROTEIN_KINASE_DOM"/>
    <property type="match status" value="1"/>
</dbReference>
<reference evidence="8" key="1">
    <citation type="submission" date="2021-01" db="EMBL/GenBank/DDBJ databases">
        <authorList>
            <consortium name="Genoscope - CEA"/>
            <person name="William W."/>
        </authorList>
    </citation>
    <scope>NUCLEOTIDE SEQUENCE</scope>
</reference>
<feature type="compositionally biased region" description="Low complexity" evidence="6">
    <location>
        <begin position="587"/>
        <end position="597"/>
    </location>
</feature>
<dbReference type="EMBL" id="CAJJDP010000162">
    <property type="protein sequence ID" value="CAD8213177.1"/>
    <property type="molecule type" value="Genomic_DNA"/>
</dbReference>
<dbReference type="Proteomes" id="UP000683925">
    <property type="component" value="Unassembled WGS sequence"/>
</dbReference>